<name>A0A645HII1_9ZZZZ</name>
<reference evidence="2" key="1">
    <citation type="submission" date="2019-08" db="EMBL/GenBank/DDBJ databases">
        <authorList>
            <person name="Kucharzyk K."/>
            <person name="Murdoch R.W."/>
            <person name="Higgins S."/>
            <person name="Loffler F."/>
        </authorList>
    </citation>
    <scope>NUCLEOTIDE SEQUENCE</scope>
</reference>
<sequence>MKRLEFFEKDVIAWNENYEMADFYKTLFNLKSNNPALRGGDPAASTQLLKTSADDKVLAYVRKNGKDEVLTVLNFSKEAVSFTIDDENISGIFKNVFSGPVKDFAQDKSFYLPVGGYAVMER</sequence>
<dbReference type="SUPFAM" id="SSF51011">
    <property type="entry name" value="Glycosyl hydrolase domain"/>
    <property type="match status" value="1"/>
</dbReference>
<dbReference type="AlphaFoldDB" id="A0A645HII1"/>
<dbReference type="EMBL" id="VSSQ01094270">
    <property type="protein sequence ID" value="MPN38815.1"/>
    <property type="molecule type" value="Genomic_DNA"/>
</dbReference>
<evidence type="ECO:0000313" key="2">
    <source>
        <dbReference type="EMBL" id="MPN38815.1"/>
    </source>
</evidence>
<evidence type="ECO:0000259" key="1">
    <source>
        <dbReference type="Pfam" id="PF16657"/>
    </source>
</evidence>
<proteinExistence type="predicted"/>
<dbReference type="InterPro" id="IPR013780">
    <property type="entry name" value="Glyco_hydro_b"/>
</dbReference>
<dbReference type="Gene3D" id="2.60.40.1180">
    <property type="entry name" value="Golgi alpha-mannosidase II"/>
    <property type="match status" value="1"/>
</dbReference>
<dbReference type="InterPro" id="IPR032091">
    <property type="entry name" value="Malt_amylase-like_C"/>
</dbReference>
<organism evidence="2">
    <name type="scientific">bioreactor metagenome</name>
    <dbReference type="NCBI Taxonomy" id="1076179"/>
    <lineage>
        <taxon>unclassified sequences</taxon>
        <taxon>metagenomes</taxon>
        <taxon>ecological metagenomes</taxon>
    </lineage>
</organism>
<feature type="domain" description="Maltogenic amylase-like C-terminal" evidence="1">
    <location>
        <begin position="51"/>
        <end position="99"/>
    </location>
</feature>
<gene>
    <name evidence="2" type="ORF">SDC9_186340</name>
</gene>
<dbReference type="Pfam" id="PF16657">
    <property type="entry name" value="Malt_amylase_C"/>
    <property type="match status" value="1"/>
</dbReference>
<comment type="caution">
    <text evidence="2">The sequence shown here is derived from an EMBL/GenBank/DDBJ whole genome shotgun (WGS) entry which is preliminary data.</text>
</comment>
<accession>A0A645HII1</accession>
<protein>
    <recommendedName>
        <fullName evidence="1">Maltogenic amylase-like C-terminal domain-containing protein</fullName>
    </recommendedName>
</protein>